<dbReference type="Proteomes" id="UP000607653">
    <property type="component" value="Unassembled WGS sequence"/>
</dbReference>
<keyword evidence="1" id="KW-1133">Transmembrane helix</keyword>
<dbReference type="EMBL" id="DUZY01000002">
    <property type="protein sequence ID" value="DAD29577.1"/>
    <property type="molecule type" value="Genomic_DNA"/>
</dbReference>
<evidence type="ECO:0000313" key="2">
    <source>
        <dbReference type="EMBL" id="DAD29577.1"/>
    </source>
</evidence>
<feature type="transmembrane region" description="Helical" evidence="1">
    <location>
        <begin position="42"/>
        <end position="60"/>
    </location>
</feature>
<accession>A0A822YAW9</accession>
<keyword evidence="1" id="KW-0812">Transmembrane</keyword>
<organism evidence="2 3">
    <name type="scientific">Nelumbo nucifera</name>
    <name type="common">Sacred lotus</name>
    <dbReference type="NCBI Taxonomy" id="4432"/>
    <lineage>
        <taxon>Eukaryota</taxon>
        <taxon>Viridiplantae</taxon>
        <taxon>Streptophyta</taxon>
        <taxon>Embryophyta</taxon>
        <taxon>Tracheophyta</taxon>
        <taxon>Spermatophyta</taxon>
        <taxon>Magnoliopsida</taxon>
        <taxon>Proteales</taxon>
        <taxon>Nelumbonaceae</taxon>
        <taxon>Nelumbo</taxon>
    </lineage>
</organism>
<sequence length="67" mass="7295">MVIAKNGRWRWFTIPNLGSTDFTSLSTHISGFLAKLDKAKRAFCFASGMASLSIVTHLIGTSTCRSS</sequence>
<proteinExistence type="predicted"/>
<keyword evidence="1" id="KW-0472">Membrane</keyword>
<gene>
    <name evidence="2" type="ORF">HUJ06_031045</name>
</gene>
<evidence type="ECO:0000256" key="1">
    <source>
        <dbReference type="SAM" id="Phobius"/>
    </source>
</evidence>
<name>A0A822YAW9_NELNU</name>
<comment type="caution">
    <text evidence="2">The sequence shown here is derived from an EMBL/GenBank/DDBJ whole genome shotgun (WGS) entry which is preliminary data.</text>
</comment>
<reference evidence="2 3" key="1">
    <citation type="journal article" date="2020" name="Mol. Biol. Evol.">
        <title>Distinct Expression and Methylation Patterns for Genes with Different Fates following a Single Whole-Genome Duplication in Flowering Plants.</title>
        <authorList>
            <person name="Shi T."/>
            <person name="Rahmani R.S."/>
            <person name="Gugger P.F."/>
            <person name="Wang M."/>
            <person name="Li H."/>
            <person name="Zhang Y."/>
            <person name="Li Z."/>
            <person name="Wang Q."/>
            <person name="Van de Peer Y."/>
            <person name="Marchal K."/>
            <person name="Chen J."/>
        </authorList>
    </citation>
    <scope>NUCLEOTIDE SEQUENCE [LARGE SCALE GENOMIC DNA]</scope>
    <source>
        <tissue evidence="2">Leaf</tissue>
    </source>
</reference>
<protein>
    <submittedName>
        <fullName evidence="2">Uncharacterized protein</fullName>
    </submittedName>
</protein>
<keyword evidence="3" id="KW-1185">Reference proteome</keyword>
<evidence type="ECO:0000313" key="3">
    <source>
        <dbReference type="Proteomes" id="UP000607653"/>
    </source>
</evidence>
<dbReference type="AlphaFoldDB" id="A0A822YAW9"/>